<proteinExistence type="predicted"/>
<gene>
    <name evidence="2" type="ORF">HINF_LOCUS25849</name>
    <name evidence="1" type="ORF">HINF_LOCUS27879</name>
</gene>
<dbReference type="EMBL" id="CAXDID020000078">
    <property type="protein sequence ID" value="CAL6017154.1"/>
    <property type="molecule type" value="Genomic_DNA"/>
</dbReference>
<dbReference type="Proteomes" id="UP001642409">
    <property type="component" value="Unassembled WGS sequence"/>
</dbReference>
<dbReference type="EMBL" id="CATOUU010000675">
    <property type="protein sequence ID" value="CAI9940234.1"/>
    <property type="molecule type" value="Genomic_DNA"/>
</dbReference>
<protein>
    <submittedName>
        <fullName evidence="2">Hypothetical_protein</fullName>
    </submittedName>
</protein>
<accession>A0AA86PSH6</accession>
<sequence>MQQFSLFQQLGLEITSIIYNNIYEVVVLKLIKIENEIALNASESLRKLSQKQTSWSENINAEIKNFKQNFTCYQMCITILQQISSNSSKSITVRVFSKQNVKQNKYDICIISERLQQRAIVAHNMCLYTHATITIVRWQYFPLLQQSIQ</sequence>
<name>A0AA86PSH6_9EUKA</name>
<evidence type="ECO:0000313" key="2">
    <source>
        <dbReference type="EMBL" id="CAL6017154.1"/>
    </source>
</evidence>
<dbReference type="AlphaFoldDB" id="A0AA86PSH6"/>
<keyword evidence="3" id="KW-1185">Reference proteome</keyword>
<reference evidence="1" key="1">
    <citation type="submission" date="2023-06" db="EMBL/GenBank/DDBJ databases">
        <authorList>
            <person name="Kurt Z."/>
        </authorList>
    </citation>
    <scope>NUCLEOTIDE SEQUENCE</scope>
</reference>
<organism evidence="1">
    <name type="scientific">Hexamita inflata</name>
    <dbReference type="NCBI Taxonomy" id="28002"/>
    <lineage>
        <taxon>Eukaryota</taxon>
        <taxon>Metamonada</taxon>
        <taxon>Diplomonadida</taxon>
        <taxon>Hexamitidae</taxon>
        <taxon>Hexamitinae</taxon>
        <taxon>Hexamita</taxon>
    </lineage>
</organism>
<evidence type="ECO:0000313" key="3">
    <source>
        <dbReference type="Proteomes" id="UP001642409"/>
    </source>
</evidence>
<comment type="caution">
    <text evidence="1">The sequence shown here is derived from an EMBL/GenBank/DDBJ whole genome shotgun (WGS) entry which is preliminary data.</text>
</comment>
<evidence type="ECO:0000313" key="1">
    <source>
        <dbReference type="EMBL" id="CAI9940234.1"/>
    </source>
</evidence>
<reference evidence="2 3" key="2">
    <citation type="submission" date="2024-07" db="EMBL/GenBank/DDBJ databases">
        <authorList>
            <person name="Akdeniz Z."/>
        </authorList>
    </citation>
    <scope>NUCLEOTIDE SEQUENCE [LARGE SCALE GENOMIC DNA]</scope>
</reference>